<feature type="transmembrane region" description="Helical" evidence="1">
    <location>
        <begin position="170"/>
        <end position="190"/>
    </location>
</feature>
<dbReference type="EMBL" id="JBHUDE010000022">
    <property type="protein sequence ID" value="MFD1607104.1"/>
    <property type="molecule type" value="Genomic_DNA"/>
</dbReference>
<name>A0ABW4HNI5_9BACI</name>
<feature type="transmembrane region" description="Helical" evidence="1">
    <location>
        <begin position="60"/>
        <end position="80"/>
    </location>
</feature>
<dbReference type="GO" id="GO:0016787">
    <property type="term" value="F:hydrolase activity"/>
    <property type="evidence" value="ECO:0007669"/>
    <property type="project" value="UniProtKB-KW"/>
</dbReference>
<keyword evidence="1" id="KW-0472">Membrane</keyword>
<feature type="transmembrane region" description="Helical" evidence="1">
    <location>
        <begin position="115"/>
        <end position="139"/>
    </location>
</feature>
<evidence type="ECO:0000256" key="1">
    <source>
        <dbReference type="SAM" id="Phobius"/>
    </source>
</evidence>
<keyword evidence="2" id="KW-0378">Hydrolase</keyword>
<feature type="transmembrane region" description="Helical" evidence="1">
    <location>
        <begin position="145"/>
        <end position="163"/>
    </location>
</feature>
<feature type="transmembrane region" description="Helical" evidence="1">
    <location>
        <begin position="86"/>
        <end position="103"/>
    </location>
</feature>
<evidence type="ECO:0000313" key="2">
    <source>
        <dbReference type="EMBL" id="MFD1607104.1"/>
    </source>
</evidence>
<keyword evidence="1" id="KW-1133">Transmembrane helix</keyword>
<dbReference type="Pfam" id="PF04307">
    <property type="entry name" value="YdjM"/>
    <property type="match status" value="1"/>
</dbReference>
<organism evidence="2 3">
    <name type="scientific">Oceanobacillus luteolus</name>
    <dbReference type="NCBI Taxonomy" id="1274358"/>
    <lineage>
        <taxon>Bacteria</taxon>
        <taxon>Bacillati</taxon>
        <taxon>Bacillota</taxon>
        <taxon>Bacilli</taxon>
        <taxon>Bacillales</taxon>
        <taxon>Bacillaceae</taxon>
        <taxon>Oceanobacillus</taxon>
    </lineage>
</organism>
<dbReference type="RefSeq" id="WP_251516690.1">
    <property type="nucleotide sequence ID" value="NZ_JAMBON010000039.1"/>
</dbReference>
<sequence>MNGVAHSAIGAGTGFVIANVYGADPMTTLVLVSAGTVSALIPDLDIGGKLAKKISLSDKMLKSVATIIGLLMMVLSLVQVGQNEKWLGFVIGGAIVFFAQKLSQKIMLILTGIGVGVLGFFLSKLWLLLIGIYIVGAALSSHRSYTHSLIGLVFFAYIAHLFAVDMSNDLLFYACTFGYASHLIADMRIFPANRRGIKLFLPFSKMEL</sequence>
<protein>
    <submittedName>
        <fullName evidence="2">Metal-dependent hydrolase</fullName>
    </submittedName>
</protein>
<reference evidence="3" key="1">
    <citation type="journal article" date="2019" name="Int. J. Syst. Evol. Microbiol.">
        <title>The Global Catalogue of Microorganisms (GCM) 10K type strain sequencing project: providing services to taxonomists for standard genome sequencing and annotation.</title>
        <authorList>
            <consortium name="The Broad Institute Genomics Platform"/>
            <consortium name="The Broad Institute Genome Sequencing Center for Infectious Disease"/>
            <person name="Wu L."/>
            <person name="Ma J."/>
        </authorList>
    </citation>
    <scope>NUCLEOTIDE SEQUENCE [LARGE SCALE GENOMIC DNA]</scope>
    <source>
        <strain evidence="3">CGMCC 1.12376</strain>
    </source>
</reference>
<comment type="caution">
    <text evidence="2">The sequence shown here is derived from an EMBL/GenBank/DDBJ whole genome shotgun (WGS) entry which is preliminary data.</text>
</comment>
<dbReference type="InterPro" id="IPR007404">
    <property type="entry name" value="YdjM-like"/>
</dbReference>
<keyword evidence="1" id="KW-0812">Transmembrane</keyword>
<gene>
    <name evidence="2" type="ORF">ACFSBH_05505</name>
</gene>
<keyword evidence="3" id="KW-1185">Reference proteome</keyword>
<proteinExistence type="predicted"/>
<accession>A0ABW4HNI5</accession>
<evidence type="ECO:0000313" key="3">
    <source>
        <dbReference type="Proteomes" id="UP001597221"/>
    </source>
</evidence>
<dbReference type="Proteomes" id="UP001597221">
    <property type="component" value="Unassembled WGS sequence"/>
</dbReference>